<comment type="caution">
    <text evidence="1">The sequence shown here is derived from an EMBL/GenBank/DDBJ whole genome shotgun (WGS) entry which is preliminary data.</text>
</comment>
<proteinExistence type="predicted"/>
<dbReference type="EMBL" id="JANBUW010000036">
    <property type="protein sequence ID" value="KAJ2850315.1"/>
    <property type="molecule type" value="Genomic_DNA"/>
</dbReference>
<dbReference type="AlphaFoldDB" id="A0A9W8LYK7"/>
<reference evidence="1" key="1">
    <citation type="submission" date="2022-07" db="EMBL/GenBank/DDBJ databases">
        <title>Phylogenomic reconstructions and comparative analyses of Kickxellomycotina fungi.</title>
        <authorList>
            <person name="Reynolds N.K."/>
            <person name="Stajich J.E."/>
            <person name="Barry K."/>
            <person name="Grigoriev I.V."/>
            <person name="Crous P."/>
            <person name="Smith M.E."/>
        </authorList>
    </citation>
    <scope>NUCLEOTIDE SEQUENCE</scope>
    <source>
        <strain evidence="1">NRRL 1566</strain>
    </source>
</reference>
<accession>A0A9W8LYK7</accession>
<dbReference type="OrthoDB" id="46529at2759"/>
<evidence type="ECO:0000313" key="1">
    <source>
        <dbReference type="EMBL" id="KAJ2850315.1"/>
    </source>
</evidence>
<dbReference type="Gene3D" id="3.10.129.10">
    <property type="entry name" value="Hotdog Thioesterase"/>
    <property type="match status" value="1"/>
</dbReference>
<keyword evidence="2" id="KW-1185">Reference proteome</keyword>
<evidence type="ECO:0000313" key="2">
    <source>
        <dbReference type="Proteomes" id="UP001139887"/>
    </source>
</evidence>
<sequence>MIEHLPDMYGTDVGAHVVDTDLDSGTMRLRMRVTADHITSSGTLDEALVATITDNHTTFLLISHSLMLDPDEMPISVSVCLSVHILARISPETDIDIICSAPLADKKLNQPQASAVFVDARNPQIVYAKATHTKQFKDVLGYSSKL</sequence>
<organism evidence="1 2">
    <name type="scientific">Coemansia brasiliensis</name>
    <dbReference type="NCBI Taxonomy" id="2650707"/>
    <lineage>
        <taxon>Eukaryota</taxon>
        <taxon>Fungi</taxon>
        <taxon>Fungi incertae sedis</taxon>
        <taxon>Zoopagomycota</taxon>
        <taxon>Kickxellomycotina</taxon>
        <taxon>Kickxellomycetes</taxon>
        <taxon>Kickxellales</taxon>
        <taxon>Kickxellaceae</taxon>
        <taxon>Coemansia</taxon>
    </lineage>
</organism>
<gene>
    <name evidence="1" type="ORF">IWW36_002001</name>
</gene>
<name>A0A9W8LYK7_9FUNG</name>
<protein>
    <submittedName>
        <fullName evidence="1">Uncharacterized protein</fullName>
    </submittedName>
</protein>
<dbReference type="Proteomes" id="UP001139887">
    <property type="component" value="Unassembled WGS sequence"/>
</dbReference>